<feature type="region of interest" description="Disordered" evidence="1">
    <location>
        <begin position="62"/>
        <end position="111"/>
    </location>
</feature>
<feature type="region of interest" description="Disordered" evidence="1">
    <location>
        <begin position="1"/>
        <end position="22"/>
    </location>
</feature>
<dbReference type="EMBL" id="SDIL01000105">
    <property type="protein sequence ID" value="RXK36179.1"/>
    <property type="molecule type" value="Genomic_DNA"/>
</dbReference>
<feature type="compositionally biased region" description="Pro residues" evidence="1">
    <location>
        <begin position="95"/>
        <end position="108"/>
    </location>
</feature>
<name>A0A4Q1BBN3_TREME</name>
<organism evidence="2 3">
    <name type="scientific">Tremella mesenterica</name>
    <name type="common">Jelly fungus</name>
    <dbReference type="NCBI Taxonomy" id="5217"/>
    <lineage>
        <taxon>Eukaryota</taxon>
        <taxon>Fungi</taxon>
        <taxon>Dikarya</taxon>
        <taxon>Basidiomycota</taxon>
        <taxon>Agaricomycotina</taxon>
        <taxon>Tremellomycetes</taxon>
        <taxon>Tremellales</taxon>
        <taxon>Tremellaceae</taxon>
        <taxon>Tremella</taxon>
    </lineage>
</organism>
<keyword evidence="3" id="KW-1185">Reference proteome</keyword>
<dbReference type="AlphaFoldDB" id="A0A4Q1BBN3"/>
<dbReference type="Proteomes" id="UP000289152">
    <property type="component" value="Unassembled WGS sequence"/>
</dbReference>
<proteinExistence type="predicted"/>
<evidence type="ECO:0000313" key="2">
    <source>
        <dbReference type="EMBL" id="RXK36179.1"/>
    </source>
</evidence>
<feature type="compositionally biased region" description="Polar residues" evidence="1">
    <location>
        <begin position="13"/>
        <end position="22"/>
    </location>
</feature>
<reference evidence="2 3" key="1">
    <citation type="submission" date="2016-06" db="EMBL/GenBank/DDBJ databases">
        <title>Evolution of pathogenesis and genome organization in the Tremellales.</title>
        <authorList>
            <person name="Cuomo C."/>
            <person name="Litvintseva A."/>
            <person name="Heitman J."/>
            <person name="Chen Y."/>
            <person name="Sun S."/>
            <person name="Springer D."/>
            <person name="Dromer F."/>
            <person name="Young S."/>
            <person name="Zeng Q."/>
            <person name="Chapman S."/>
            <person name="Gujja S."/>
            <person name="Saif S."/>
            <person name="Birren B."/>
        </authorList>
    </citation>
    <scope>NUCLEOTIDE SEQUENCE [LARGE SCALE GENOMIC DNA]</scope>
    <source>
        <strain evidence="2 3">ATCC 28783</strain>
    </source>
</reference>
<feature type="region of interest" description="Disordered" evidence="1">
    <location>
        <begin position="252"/>
        <end position="272"/>
    </location>
</feature>
<evidence type="ECO:0000256" key="1">
    <source>
        <dbReference type="SAM" id="MobiDB-lite"/>
    </source>
</evidence>
<evidence type="ECO:0000313" key="3">
    <source>
        <dbReference type="Proteomes" id="UP000289152"/>
    </source>
</evidence>
<dbReference type="VEuPathDB" id="FungiDB:TREMEDRAFT_72822"/>
<comment type="caution">
    <text evidence="2">The sequence shown here is derived from an EMBL/GenBank/DDBJ whole genome shotgun (WGS) entry which is preliminary data.</text>
</comment>
<dbReference type="InParanoid" id="A0A4Q1BBN3"/>
<dbReference type="STRING" id="5217.A0A4Q1BBN3"/>
<protein>
    <submittedName>
        <fullName evidence="2">Uncharacterized protein</fullName>
    </submittedName>
</protein>
<accession>A0A4Q1BBN3</accession>
<feature type="compositionally biased region" description="Acidic residues" evidence="1">
    <location>
        <begin position="62"/>
        <end position="93"/>
    </location>
</feature>
<dbReference type="OrthoDB" id="2595509at2759"/>
<gene>
    <name evidence="2" type="ORF">M231_06523</name>
</gene>
<sequence length="300" mass="32158">MSHKRIGGRFTAASATEAYTRQLTAPVKKWRKAWVSPTGLGPESSFKIYRWVRVDKLPGADLEVEAEENEDNEEDLEDNVDEAEDAEGDEGEADLPPPPETGLKPPPINDALAETNLTAPSASPAPDNINVAEEITPAQDDVIAATQETMLEEPAVNTALPEDPPLQQETFIPPPSDIGIPPNAIEITNVAPGSAELGNGDLGAGGIEITHPETTTTLIEEAAAEAVHDVPLMSMTGEVHAEAEELDEGRDVKETEEMEMDQDIPIGRTDEGLVMGEMHPPVKEVAMEVEGADQPPKEVE</sequence>